<dbReference type="GO" id="GO:0008474">
    <property type="term" value="F:palmitoyl-(protein) hydrolase activity"/>
    <property type="evidence" value="ECO:0007669"/>
    <property type="project" value="TreeGrafter"/>
</dbReference>
<feature type="domain" description="Phospholipase/carboxylesterase/thioesterase" evidence="3">
    <location>
        <begin position="260"/>
        <end position="317"/>
    </location>
</feature>
<dbReference type="AlphaFoldDB" id="A0A9P7R068"/>
<protein>
    <submittedName>
        <fullName evidence="4">Acyl-protein thioesterase</fullName>
    </submittedName>
</protein>
<dbReference type="Proteomes" id="UP000699042">
    <property type="component" value="Unassembled WGS sequence"/>
</dbReference>
<dbReference type="EMBL" id="JAESDN010000009">
    <property type="protein sequence ID" value="KAG7045420.1"/>
    <property type="molecule type" value="Genomic_DNA"/>
</dbReference>
<organism evidence="4 5">
    <name type="scientific">Colletotrichum scovillei</name>
    <dbReference type="NCBI Taxonomy" id="1209932"/>
    <lineage>
        <taxon>Eukaryota</taxon>
        <taxon>Fungi</taxon>
        <taxon>Dikarya</taxon>
        <taxon>Ascomycota</taxon>
        <taxon>Pezizomycotina</taxon>
        <taxon>Sordariomycetes</taxon>
        <taxon>Hypocreomycetidae</taxon>
        <taxon>Glomerellales</taxon>
        <taxon>Glomerellaceae</taxon>
        <taxon>Colletotrichum</taxon>
        <taxon>Colletotrichum acutatum species complex</taxon>
    </lineage>
</organism>
<evidence type="ECO:0000259" key="3">
    <source>
        <dbReference type="Pfam" id="PF02230"/>
    </source>
</evidence>
<evidence type="ECO:0000313" key="4">
    <source>
        <dbReference type="EMBL" id="KAG7045420.1"/>
    </source>
</evidence>
<gene>
    <name evidence="4" type="ORF">JMJ77_009503</name>
</gene>
<dbReference type="InterPro" id="IPR050565">
    <property type="entry name" value="LYPA1-2/EST-like"/>
</dbReference>
<evidence type="ECO:0000313" key="5">
    <source>
        <dbReference type="Proteomes" id="UP000699042"/>
    </source>
</evidence>
<accession>A0A9P7R068</accession>
<dbReference type="Pfam" id="PF02230">
    <property type="entry name" value="Abhydrolase_2"/>
    <property type="match status" value="2"/>
</dbReference>
<comment type="caution">
    <text evidence="4">The sequence shown here is derived from an EMBL/GenBank/DDBJ whole genome shotgun (WGS) entry which is preliminary data.</text>
</comment>
<reference evidence="4" key="1">
    <citation type="submission" date="2021-05" db="EMBL/GenBank/DDBJ databases">
        <title>Comparative genomics of three Colletotrichum scovillei strains and genetic complementation revealed genes involved fungal growth and virulence on chili pepper.</title>
        <authorList>
            <person name="Hsieh D.-K."/>
            <person name="Chuang S.-C."/>
            <person name="Chen C.-Y."/>
            <person name="Chao Y.-T."/>
            <person name="Lu M.-Y.J."/>
            <person name="Lee M.-H."/>
            <person name="Shih M.-C."/>
        </authorList>
    </citation>
    <scope>NUCLEOTIDE SEQUENCE</scope>
    <source>
        <strain evidence="4">Coll-153</strain>
    </source>
</reference>
<feature type="domain" description="Phospholipase/carboxylesterase/thioesterase" evidence="3">
    <location>
        <begin position="81"/>
        <end position="189"/>
    </location>
</feature>
<dbReference type="PANTHER" id="PTHR10655">
    <property type="entry name" value="LYSOPHOSPHOLIPASE-RELATED"/>
    <property type="match status" value="1"/>
</dbReference>
<dbReference type="InterPro" id="IPR029058">
    <property type="entry name" value="AB_hydrolase_fold"/>
</dbReference>
<dbReference type="GO" id="GO:0005737">
    <property type="term" value="C:cytoplasm"/>
    <property type="evidence" value="ECO:0007669"/>
    <property type="project" value="TreeGrafter"/>
</dbReference>
<dbReference type="Gene3D" id="3.40.50.1820">
    <property type="entry name" value="alpha/beta hydrolase"/>
    <property type="match status" value="1"/>
</dbReference>
<dbReference type="PANTHER" id="PTHR10655:SF64">
    <property type="entry name" value="PHOSPHOLIPASE_CARBOXYLESTERASE_THIOESTERASE DOMAIN-CONTAINING PROTEIN"/>
    <property type="match status" value="1"/>
</dbReference>
<comment type="similarity">
    <text evidence="1">Belongs to the AB hydrolase superfamily. AB hydrolase 2 family.</text>
</comment>
<dbReference type="GO" id="GO:0052689">
    <property type="term" value="F:carboxylic ester hydrolase activity"/>
    <property type="evidence" value="ECO:0007669"/>
    <property type="project" value="TreeGrafter"/>
</dbReference>
<dbReference type="OrthoDB" id="2418081at2759"/>
<evidence type="ECO:0000256" key="1">
    <source>
        <dbReference type="ARBA" id="ARBA00006499"/>
    </source>
</evidence>
<name>A0A9P7R068_9PEZI</name>
<sequence length="324" mass="35486">MAEAVDTEEAPGIISEPRLPLHTFPPPMIIPPLRQPHQQTIILLHGRGSSAKLFAPGLLSVPLDDSTTPPGLNPCTFRDLLPHTRFIFPTAPRSRATIYRRTIINQWYDGSGDWEDTLLGHAKETVLFIHSLLEEEAARVGGTGRVVLGGFSQGCAAALVCLLMWRGTPLGGILGMCGMLPMAGVMAEAMAEGDCRLGGRYDEAPEYSDDDPFEHSDGDSTTSWEGNRSEHDPVERTLRILGDEIGITIPELTTRPSFLDTPVLLGHGTVDDNVPVRYGEEASRVLWAMGCEVEFKTYDGLDHCYSKDMLKDMIDFLGNRAPNS</sequence>
<feature type="region of interest" description="Disordered" evidence="2">
    <location>
        <begin position="206"/>
        <end position="232"/>
    </location>
</feature>
<keyword evidence="5" id="KW-1185">Reference proteome</keyword>
<dbReference type="InterPro" id="IPR003140">
    <property type="entry name" value="PLipase/COase/thioEstase"/>
</dbReference>
<evidence type="ECO:0000256" key="2">
    <source>
        <dbReference type="SAM" id="MobiDB-lite"/>
    </source>
</evidence>
<proteinExistence type="inferred from homology"/>
<dbReference type="SUPFAM" id="SSF53474">
    <property type="entry name" value="alpha/beta-Hydrolases"/>
    <property type="match status" value="1"/>
</dbReference>